<dbReference type="RefSeq" id="WP_070874964.1">
    <property type="nucleotide sequence ID" value="NZ_CAJGAA010000001.1"/>
</dbReference>
<proteinExistence type="predicted"/>
<keyword evidence="1" id="KW-1133">Transmembrane helix</keyword>
<dbReference type="AlphaFoldDB" id="A0A6I2M420"/>
<sequence length="66" mass="7302">MLPFWVMLLTLLVPAIILFYFGKKVMNQVYDLKPIICHVCGRNISQTGNLVNASLTVTCGGCGTRQ</sequence>
<keyword evidence="1" id="KW-0472">Membrane</keyword>
<protein>
    <submittedName>
        <fullName evidence="2">Uncharacterized protein</fullName>
    </submittedName>
</protein>
<comment type="caution">
    <text evidence="2">The sequence shown here is derived from an EMBL/GenBank/DDBJ whole genome shotgun (WGS) entry which is preliminary data.</text>
</comment>
<dbReference type="EMBL" id="WKKF01000001">
    <property type="protein sequence ID" value="MRX52830.1"/>
    <property type="molecule type" value="Genomic_DNA"/>
</dbReference>
<evidence type="ECO:0000256" key="1">
    <source>
        <dbReference type="SAM" id="Phobius"/>
    </source>
</evidence>
<gene>
    <name evidence="2" type="ORF">GJU41_02490</name>
</gene>
<name>A0A6I2M420_9BACI</name>
<evidence type="ECO:0000313" key="3">
    <source>
        <dbReference type="Proteomes" id="UP000441585"/>
    </source>
</evidence>
<dbReference type="Proteomes" id="UP000441585">
    <property type="component" value="Unassembled WGS sequence"/>
</dbReference>
<organism evidence="2 3">
    <name type="scientific">Metabacillus idriensis</name>
    <dbReference type="NCBI Taxonomy" id="324768"/>
    <lineage>
        <taxon>Bacteria</taxon>
        <taxon>Bacillati</taxon>
        <taxon>Bacillota</taxon>
        <taxon>Bacilli</taxon>
        <taxon>Bacillales</taxon>
        <taxon>Bacillaceae</taxon>
        <taxon>Metabacillus</taxon>
    </lineage>
</organism>
<reference evidence="2 3" key="1">
    <citation type="submission" date="2019-11" db="EMBL/GenBank/DDBJ databases">
        <title>Bacillus idriensis genome.</title>
        <authorList>
            <person name="Konopka E.N."/>
            <person name="Newman J.D."/>
        </authorList>
    </citation>
    <scope>NUCLEOTIDE SEQUENCE [LARGE SCALE GENOMIC DNA]</scope>
    <source>
        <strain evidence="2 3">DSM 19097</strain>
    </source>
</reference>
<feature type="transmembrane region" description="Helical" evidence="1">
    <location>
        <begin position="6"/>
        <end position="22"/>
    </location>
</feature>
<keyword evidence="1" id="KW-0812">Transmembrane</keyword>
<evidence type="ECO:0000313" key="2">
    <source>
        <dbReference type="EMBL" id="MRX52830.1"/>
    </source>
</evidence>
<keyword evidence="3" id="KW-1185">Reference proteome</keyword>
<accession>A0A6I2M420</accession>